<evidence type="ECO:0000313" key="2">
    <source>
        <dbReference type="EMBL" id="SDD34472.1"/>
    </source>
</evidence>
<dbReference type="AlphaFoldDB" id="A0A1G6TZ83"/>
<proteinExistence type="predicted"/>
<name>A0A1G6TZ83_9ACTN</name>
<dbReference type="OrthoDB" id="5192989at2"/>
<feature type="compositionally biased region" description="Basic and acidic residues" evidence="1">
    <location>
        <begin position="1"/>
        <end position="33"/>
    </location>
</feature>
<feature type="region of interest" description="Disordered" evidence="1">
    <location>
        <begin position="1"/>
        <end position="74"/>
    </location>
</feature>
<organism evidence="2 3">
    <name type="scientific">Glycomyces harbinensis</name>
    <dbReference type="NCBI Taxonomy" id="58114"/>
    <lineage>
        <taxon>Bacteria</taxon>
        <taxon>Bacillati</taxon>
        <taxon>Actinomycetota</taxon>
        <taxon>Actinomycetes</taxon>
        <taxon>Glycomycetales</taxon>
        <taxon>Glycomycetaceae</taxon>
        <taxon>Glycomyces</taxon>
    </lineage>
</organism>
<protein>
    <submittedName>
        <fullName evidence="2">Uncharacterized protein</fullName>
    </submittedName>
</protein>
<dbReference type="Proteomes" id="UP000198949">
    <property type="component" value="Unassembled WGS sequence"/>
</dbReference>
<dbReference type="RefSeq" id="WP_091030954.1">
    <property type="nucleotide sequence ID" value="NZ_FNAD01000003.1"/>
</dbReference>
<dbReference type="EMBL" id="FNAD01000003">
    <property type="protein sequence ID" value="SDD34472.1"/>
    <property type="molecule type" value="Genomic_DNA"/>
</dbReference>
<evidence type="ECO:0000313" key="3">
    <source>
        <dbReference type="Proteomes" id="UP000198949"/>
    </source>
</evidence>
<gene>
    <name evidence="2" type="ORF">SAMN05216270_103240</name>
</gene>
<reference evidence="3" key="1">
    <citation type="submission" date="2016-10" db="EMBL/GenBank/DDBJ databases">
        <authorList>
            <person name="Varghese N."/>
            <person name="Submissions S."/>
        </authorList>
    </citation>
    <scope>NUCLEOTIDE SEQUENCE [LARGE SCALE GENOMIC DNA]</scope>
    <source>
        <strain evidence="3">CGMCC 4.3516</strain>
    </source>
</reference>
<keyword evidence="3" id="KW-1185">Reference proteome</keyword>
<accession>A0A1G6TZ83</accession>
<sequence>MTAEAPKTHDHEHDHAHEHDEPAEPLNREERRALARGKKAGNNGHQAIGSKKSSVRSQMPKGGPGKFQLPTKNG</sequence>
<evidence type="ECO:0000256" key="1">
    <source>
        <dbReference type="SAM" id="MobiDB-lite"/>
    </source>
</evidence>